<dbReference type="InterPro" id="IPR015421">
    <property type="entry name" value="PyrdxlP-dep_Trfase_major"/>
</dbReference>
<dbReference type="EMBL" id="CP002100">
    <property type="protein sequence ID" value="ADN49616.1"/>
    <property type="molecule type" value="Genomic_DNA"/>
</dbReference>
<accession>E1QT24</accession>
<evidence type="ECO:0000256" key="5">
    <source>
        <dbReference type="ARBA" id="ARBA00022679"/>
    </source>
</evidence>
<keyword evidence="4 8" id="KW-0032">Aminotransferase</keyword>
<dbReference type="Proteomes" id="UP000006681">
    <property type="component" value="Chromosome"/>
</dbReference>
<dbReference type="InterPro" id="IPR015424">
    <property type="entry name" value="PyrdxlP-dep_Trfase"/>
</dbReference>
<comment type="similarity">
    <text evidence="2">Belongs to the class-I pyridoxal-phosphate-dependent aminotransferase family.</text>
</comment>
<dbReference type="InterPro" id="IPR004839">
    <property type="entry name" value="Aminotransferase_I/II_large"/>
</dbReference>
<evidence type="ECO:0000256" key="6">
    <source>
        <dbReference type="ARBA" id="ARBA00022898"/>
    </source>
</evidence>
<evidence type="ECO:0000256" key="1">
    <source>
        <dbReference type="ARBA" id="ARBA00001933"/>
    </source>
</evidence>
<evidence type="ECO:0000256" key="2">
    <source>
        <dbReference type="ARBA" id="ARBA00007441"/>
    </source>
</evidence>
<gene>
    <name evidence="8" type="ordered locus">Vdis_0203</name>
</gene>
<keyword evidence="9" id="KW-1185">Reference proteome</keyword>
<feature type="domain" description="Aminotransferase class I/classII large" evidence="7">
    <location>
        <begin position="32"/>
        <end position="387"/>
    </location>
</feature>
<dbReference type="Pfam" id="PF00155">
    <property type="entry name" value="Aminotran_1_2"/>
    <property type="match status" value="1"/>
</dbReference>
<dbReference type="PANTHER" id="PTHR46383:SF1">
    <property type="entry name" value="ASPARTATE AMINOTRANSFERASE"/>
    <property type="match status" value="1"/>
</dbReference>
<keyword evidence="6" id="KW-0663">Pyridoxal phosphate</keyword>
<dbReference type="SUPFAM" id="SSF53383">
    <property type="entry name" value="PLP-dependent transferases"/>
    <property type="match status" value="1"/>
</dbReference>
<keyword evidence="5 8" id="KW-0808">Transferase</keyword>
<reference evidence="8 9" key="1">
    <citation type="journal article" date="2010" name="Stand. Genomic Sci.">
        <title>Complete genome sequence of Vulcanisaeta distributa type strain (IC-017).</title>
        <authorList>
            <person name="Mavromatis K."/>
            <person name="Sikorski J."/>
            <person name="Pabst E."/>
            <person name="Teshima H."/>
            <person name="Lapidus A."/>
            <person name="Lucas S."/>
            <person name="Nolan M."/>
            <person name="Glavina Del Rio T."/>
            <person name="Cheng J.F."/>
            <person name="Bruce D."/>
            <person name="Goodwin L."/>
            <person name="Pitluck S."/>
            <person name="Liolios K."/>
            <person name="Ivanova N."/>
            <person name="Mikhailova N."/>
            <person name="Pati A."/>
            <person name="Chen A."/>
            <person name="Palaniappan K."/>
            <person name="Land M."/>
            <person name="Hauser L."/>
            <person name="Chang Y.J."/>
            <person name="Jeffries C.D."/>
            <person name="Rohde M."/>
            <person name="Spring S."/>
            <person name="Goker M."/>
            <person name="Wirth R."/>
            <person name="Woyke T."/>
            <person name="Bristow J."/>
            <person name="Eisen J.A."/>
            <person name="Markowitz V."/>
            <person name="Hugenholtz P."/>
            <person name="Klenk H.P."/>
            <person name="Kyrpides N.C."/>
        </authorList>
    </citation>
    <scope>NUCLEOTIDE SEQUENCE [LARGE SCALE GENOMIC DNA]</scope>
    <source>
        <strain evidence="9">DSM 14429 / JCM 11212 / NBRC 100878 / IC-017</strain>
    </source>
</reference>
<evidence type="ECO:0000313" key="9">
    <source>
        <dbReference type="Proteomes" id="UP000006681"/>
    </source>
</evidence>
<protein>
    <submittedName>
        <fullName evidence="8">Aminotransferase class I and II</fullName>
    </submittedName>
</protein>
<dbReference type="Gene3D" id="3.40.640.10">
    <property type="entry name" value="Type I PLP-dependent aspartate aminotransferase-like (Major domain)"/>
    <property type="match status" value="1"/>
</dbReference>
<dbReference type="PANTHER" id="PTHR46383">
    <property type="entry name" value="ASPARTATE AMINOTRANSFERASE"/>
    <property type="match status" value="1"/>
</dbReference>
<dbReference type="STRING" id="572478.Vdis_0203"/>
<comment type="cofactor">
    <cofactor evidence="1">
        <name>pyridoxal 5'-phosphate</name>
        <dbReference type="ChEBI" id="CHEBI:597326"/>
    </cofactor>
</comment>
<dbReference type="InterPro" id="IPR050596">
    <property type="entry name" value="AspAT/PAT-like"/>
</dbReference>
<dbReference type="GO" id="GO:0006520">
    <property type="term" value="P:amino acid metabolic process"/>
    <property type="evidence" value="ECO:0007669"/>
    <property type="project" value="InterPro"/>
</dbReference>
<dbReference type="RefSeq" id="WP_013335341.1">
    <property type="nucleotide sequence ID" value="NC_014537.1"/>
</dbReference>
<evidence type="ECO:0000256" key="3">
    <source>
        <dbReference type="ARBA" id="ARBA00011738"/>
    </source>
</evidence>
<evidence type="ECO:0000313" key="8">
    <source>
        <dbReference type="EMBL" id="ADN49616.1"/>
    </source>
</evidence>
<dbReference type="OrthoDB" id="372018at2157"/>
<sequence length="398" mass="45247">MRGFSQSIAFLRESPTRRIDAIRERLKREKRDIINLSAGQPGIPPPIEVRSLLAKQLVEDNSMELYGYTPSQGIIELREAVSEDLKRLGGIDVNPDNIVIITGGQEGMFATFMTILNPGDEVILLDPTYFGYKPIIEYFGGKIKRLGLSMENGFKIDIEKLKELITDKTKALVLVSPDNPTGNIIDRDTAKAIADLAVDKDFWIVSDEAYRTLIYEGEHTYIYRYAPDHVISINTFSKDPGIPGWRLGFIYGPSDAIPKLKLAAEEMTYCPPVIAQKFVAAYLRSEVRLKHLKYIIEEYRSRRDAAVKALREYLPESRFVVPRGSMFIFVDLSHYIRDSERFAEALLERYGVTVIPGTYFSDIYRSAIRISFVVESIERIRMGIERISNAINDLRGSL</sequence>
<dbReference type="KEGG" id="vdi:Vdis_0203"/>
<dbReference type="HOGENOM" id="CLU_017584_4_3_2"/>
<comment type="subunit">
    <text evidence="3">Homodimer.</text>
</comment>
<evidence type="ECO:0000259" key="7">
    <source>
        <dbReference type="Pfam" id="PF00155"/>
    </source>
</evidence>
<proteinExistence type="inferred from homology"/>
<dbReference type="CDD" id="cd00609">
    <property type="entry name" value="AAT_like"/>
    <property type="match status" value="1"/>
</dbReference>
<dbReference type="AlphaFoldDB" id="E1QT24"/>
<dbReference type="GeneID" id="9751120"/>
<name>E1QT24_VULDI</name>
<dbReference type="GO" id="GO:0030170">
    <property type="term" value="F:pyridoxal phosphate binding"/>
    <property type="evidence" value="ECO:0007669"/>
    <property type="project" value="InterPro"/>
</dbReference>
<dbReference type="GO" id="GO:0008483">
    <property type="term" value="F:transaminase activity"/>
    <property type="evidence" value="ECO:0007669"/>
    <property type="project" value="UniProtKB-KW"/>
</dbReference>
<dbReference type="eggNOG" id="arCOG01130">
    <property type="taxonomic scope" value="Archaea"/>
</dbReference>
<reference evidence="9" key="2">
    <citation type="journal article" date="2010" name="Stand. Genomic Sci.">
        <title>Complete genome sequence of Vulcanisaeta distributa type strain (IC-017T).</title>
        <authorList>
            <person name="Mavromatis K."/>
            <person name="Sikorski J."/>
            <person name="Pabst E."/>
            <person name="Teshima H."/>
            <person name="Lapidus A."/>
            <person name="Lucas S."/>
            <person name="Nolan M."/>
            <person name="Glavina Del Rio T."/>
            <person name="Cheng J."/>
            <person name="Bruce D."/>
            <person name="Goodwin L."/>
            <person name="Pitluck S."/>
            <person name="Liolios K."/>
            <person name="Ivanova N."/>
            <person name="Mikhailova N."/>
            <person name="Pati A."/>
            <person name="Chen A."/>
            <person name="Palaniappan K."/>
            <person name="Land M."/>
            <person name="Hauser L."/>
            <person name="Chang Y."/>
            <person name="Jeffries C."/>
            <person name="Rohde M."/>
            <person name="Spring S."/>
            <person name="Goker M."/>
            <person name="Wirth R."/>
            <person name="Woyke T."/>
            <person name="Bristow J."/>
            <person name="Eisen J."/>
            <person name="Markowitz V."/>
            <person name="Hugenholtz P."/>
            <person name="Klenk H."/>
            <person name="Kyrpides N."/>
        </authorList>
    </citation>
    <scope>NUCLEOTIDE SEQUENCE [LARGE SCALE GENOMIC DNA]</scope>
    <source>
        <strain evidence="9">DSM 14429 / JCM 11212 / NBRC 100878 / IC-017</strain>
    </source>
</reference>
<organism evidence="8 9">
    <name type="scientific">Vulcanisaeta distributa (strain DSM 14429 / JCM 11212 / NBRC 100878 / IC-017)</name>
    <dbReference type="NCBI Taxonomy" id="572478"/>
    <lineage>
        <taxon>Archaea</taxon>
        <taxon>Thermoproteota</taxon>
        <taxon>Thermoprotei</taxon>
        <taxon>Thermoproteales</taxon>
        <taxon>Thermoproteaceae</taxon>
        <taxon>Vulcanisaeta</taxon>
    </lineage>
</organism>
<evidence type="ECO:0000256" key="4">
    <source>
        <dbReference type="ARBA" id="ARBA00022576"/>
    </source>
</evidence>